<name>B1IFK5_CLOBK</name>
<dbReference type="AlphaFoldDB" id="B1IFK5"/>
<evidence type="ECO:0000313" key="1">
    <source>
        <dbReference type="EMBL" id="ACA44454.1"/>
    </source>
</evidence>
<proteinExistence type="predicted"/>
<accession>B1IFK5</accession>
<protein>
    <submittedName>
        <fullName evidence="1">Uncharacterized protein</fullName>
    </submittedName>
</protein>
<reference evidence="1 2" key="1">
    <citation type="journal article" date="2007" name="PLoS ONE">
        <title>Analysis of the neurotoxin complex genes in Clostridium botulinum A1-A4 and B1 strains: BoNT/A3, /Ba4 and /B1 clusters are located within plasmids.</title>
        <authorList>
            <person name="Smith T.J."/>
            <person name="Hill K.K."/>
            <person name="Foley B.T."/>
            <person name="Detter J.C."/>
            <person name="Munk A.C."/>
            <person name="Bruce D.C."/>
            <person name="Doggett N.A."/>
            <person name="Smith L.A."/>
            <person name="Marks J.D."/>
            <person name="Xie G."/>
            <person name="Brettin T.S."/>
        </authorList>
    </citation>
    <scope>NUCLEOTIDE SEQUENCE [LARGE SCALE GENOMIC DNA]</scope>
    <source>
        <strain evidence="2">Okra / Type B1</strain>
    </source>
</reference>
<sequence>MGRYYEKGELEWINKKKSIPSHLNIHCPWWEENGKCIFFFGYGTAK</sequence>
<dbReference type="KEGG" id="cbb:CLD_1153"/>
<organism evidence="1 2">
    <name type="scientific">Clostridium botulinum (strain Okra / Type B1)</name>
    <dbReference type="NCBI Taxonomy" id="498213"/>
    <lineage>
        <taxon>Bacteria</taxon>
        <taxon>Bacillati</taxon>
        <taxon>Bacillota</taxon>
        <taxon>Clostridia</taxon>
        <taxon>Eubacteriales</taxon>
        <taxon>Clostridiaceae</taxon>
        <taxon>Clostridium</taxon>
    </lineage>
</organism>
<dbReference type="HOGENOM" id="CLU_3181888_0_0_9"/>
<dbReference type="Proteomes" id="UP000008541">
    <property type="component" value="Chromosome"/>
</dbReference>
<evidence type="ECO:0000313" key="2">
    <source>
        <dbReference type="Proteomes" id="UP000008541"/>
    </source>
</evidence>
<dbReference type="EMBL" id="CP000939">
    <property type="protein sequence ID" value="ACA44454.1"/>
    <property type="molecule type" value="Genomic_DNA"/>
</dbReference>
<gene>
    <name evidence="1" type="ordered locus">CLD_1153</name>
</gene>